<keyword evidence="11" id="KW-1185">Reference proteome</keyword>
<dbReference type="PANTHER" id="PTHR30600:SF4">
    <property type="entry name" value="CYTOCHROME C DOMAIN-CONTAINING PROTEIN"/>
    <property type="match status" value="1"/>
</dbReference>
<feature type="domain" description="CBM56" evidence="9">
    <location>
        <begin position="152"/>
        <end position="244"/>
    </location>
</feature>
<evidence type="ECO:0008006" key="12">
    <source>
        <dbReference type="Google" id="ProtNLM"/>
    </source>
</evidence>
<name>A0A266Q5P3_9GAMM</name>
<evidence type="ECO:0000256" key="5">
    <source>
        <dbReference type="SAM" id="MobiDB-lite"/>
    </source>
</evidence>
<dbReference type="InterPro" id="IPR000421">
    <property type="entry name" value="FA58C"/>
</dbReference>
<feature type="chain" id="PRO_5013102781" description="Thiol oxidoreductase" evidence="6">
    <location>
        <begin position="16"/>
        <end position="930"/>
    </location>
</feature>
<sequence>MLFALATFTSVTAVAQIININPVSVTGSTNLQPASYAIDNIGSTRWESNHGVSPSSLTLDLGQAYALNQVVILWEAANAESYTVLGSNNNSTWTQLSSRTGGAFGDRTDTVPLAGTYRYVRINALTRSAGNNWGYSIYEVDVFGTLPVASSSSSAAPSSSGSCALGCVTTLNSTTMRATVTGGDIVDIHYTVNGGAQQNVRMNLANGVWTYDIGGLPAGAVVRANFTIIKNGAGQDTEWKNYTLGAVASSTPSSSRSSSSAPSSVVSSSRPSSSSVAPPPSSSSVASSTAPLGNIVPLYNNTTALEPVIKFDRGDALVTRIADRARDRHAKENHFQAYDHYLTFYWEQRTATIEIVDYVAKGGTTVRMNVVTQGRLDDLQAENRWFYIGMNTLAEYCGNGVMNRVNDFNYWKEASWNCRENRPIQIGDRLEFELSQFLDKNGVIRGRDNYYGTTFLYIVGQGIVPWDVTDKVPFVGGVFKQRDSMPVPVNARLGGDTSLHVQMTAEPDGHFQQMATNLSAVNGQAFVLGRRVHHTSFVDGGHDENPENGIFNEMVGKSGTRYVSDRCSHCHERNGRAPMAAVGEPLDRWVFKVGNAQGNPHPQLGRVLQPKANGGATSEGTPSIAFWTESGGLRSPNYQFTGLRPETFSARLAPQLVGIGLLEAIPESTILAREDINDANGDGISGRAQRIVDPVTGQTRLGRFGYKAATTSVKHQVASAFNTDMGVMTSMLPNPDCGSSQTNCGPSGAEIADQHLNNLVKYVALLGVRPQRDYNNAQVINGRTVFNNIGCAACHVESMTTSAFHPFAELRSQTIRPYTDLLLHDMGPGLADNLGEGQASGAEWRTAPLWGLGVSACVTGGVTGQPGGVPFGVDGNEVCVPKASYLHDGRARTIEEAILWHGGEGQNAKNGYVALSASQKQDLLRFLQSL</sequence>
<keyword evidence="1 4" id="KW-0349">Heme</keyword>
<dbReference type="GO" id="GO:0030246">
    <property type="term" value="F:carbohydrate binding"/>
    <property type="evidence" value="ECO:0007669"/>
    <property type="project" value="UniProtKB-UniRule"/>
</dbReference>
<dbReference type="EMBL" id="NHNI01000002">
    <property type="protein sequence ID" value="OZY85160.1"/>
    <property type="molecule type" value="Genomic_DNA"/>
</dbReference>
<reference evidence="11" key="1">
    <citation type="submission" date="2017-05" db="EMBL/GenBank/DDBJ databases">
        <authorList>
            <person name="Barney B.M."/>
        </authorList>
    </citation>
    <scope>NUCLEOTIDE SEQUENCE [LARGE SCALE GENOMIC DNA]</scope>
    <source>
        <strain evidence="11">PSBB022</strain>
    </source>
</reference>
<dbReference type="GO" id="GO:0004130">
    <property type="term" value="F:cytochrome-c peroxidase activity"/>
    <property type="evidence" value="ECO:0007669"/>
    <property type="project" value="TreeGrafter"/>
</dbReference>
<feature type="signal peptide" evidence="6">
    <location>
        <begin position="1"/>
        <end position="15"/>
    </location>
</feature>
<accession>A0A266Q5P3</accession>
<dbReference type="SUPFAM" id="SSF49785">
    <property type="entry name" value="Galactose-binding domain-like"/>
    <property type="match status" value="1"/>
</dbReference>
<keyword evidence="6" id="KW-0732">Signal</keyword>
<feature type="region of interest" description="Disordered" evidence="5">
    <location>
        <begin position="249"/>
        <end position="288"/>
    </location>
</feature>
<evidence type="ECO:0000259" key="9">
    <source>
        <dbReference type="PROSITE" id="PS52005"/>
    </source>
</evidence>
<dbReference type="Pfam" id="PF00754">
    <property type="entry name" value="F5_F8_type_C"/>
    <property type="match status" value="1"/>
</dbReference>
<dbReference type="InterPro" id="IPR047569">
    <property type="entry name" value="CBM56"/>
</dbReference>
<dbReference type="InterPro" id="IPR009056">
    <property type="entry name" value="Cyt_c-like_dom"/>
</dbReference>
<dbReference type="PROSITE" id="PS51007">
    <property type="entry name" value="CYTC"/>
    <property type="match status" value="1"/>
</dbReference>
<dbReference type="PROSITE" id="PS52005">
    <property type="entry name" value="CBM56"/>
    <property type="match status" value="1"/>
</dbReference>
<evidence type="ECO:0000256" key="2">
    <source>
        <dbReference type="ARBA" id="ARBA00022723"/>
    </source>
</evidence>
<evidence type="ECO:0000256" key="4">
    <source>
        <dbReference type="PROSITE-ProRule" id="PRU00433"/>
    </source>
</evidence>
<gene>
    <name evidence="10" type="ORF">CBP51_14960</name>
</gene>
<dbReference type="InterPro" id="IPR008979">
    <property type="entry name" value="Galactose-bd-like_sf"/>
</dbReference>
<proteinExistence type="predicted"/>
<dbReference type="Pfam" id="PF06537">
    <property type="entry name" value="DHOR"/>
    <property type="match status" value="2"/>
</dbReference>
<dbReference type="SUPFAM" id="SSF46626">
    <property type="entry name" value="Cytochrome c"/>
    <property type="match status" value="1"/>
</dbReference>
<evidence type="ECO:0000256" key="6">
    <source>
        <dbReference type="SAM" id="SignalP"/>
    </source>
</evidence>
<evidence type="ECO:0000259" key="8">
    <source>
        <dbReference type="PROSITE" id="PS51007"/>
    </source>
</evidence>
<evidence type="ECO:0000259" key="7">
    <source>
        <dbReference type="PROSITE" id="PS50022"/>
    </source>
</evidence>
<dbReference type="InterPro" id="IPR036909">
    <property type="entry name" value="Cyt_c-like_dom_sf"/>
</dbReference>
<dbReference type="PANTHER" id="PTHR30600">
    <property type="entry name" value="CYTOCHROME C PEROXIDASE-RELATED"/>
    <property type="match status" value="1"/>
</dbReference>
<dbReference type="InterPro" id="IPR010538">
    <property type="entry name" value="DHOR"/>
</dbReference>
<protein>
    <recommendedName>
        <fullName evidence="12">Thiol oxidoreductase</fullName>
    </recommendedName>
</protein>
<feature type="domain" description="Cytochrome c" evidence="8">
    <location>
        <begin position="777"/>
        <end position="930"/>
    </location>
</feature>
<dbReference type="Proteomes" id="UP000216101">
    <property type="component" value="Unassembled WGS sequence"/>
</dbReference>
<dbReference type="GO" id="GO:0009055">
    <property type="term" value="F:electron transfer activity"/>
    <property type="evidence" value="ECO:0007669"/>
    <property type="project" value="InterPro"/>
</dbReference>
<dbReference type="AlphaFoldDB" id="A0A266Q5P3"/>
<comment type="caution">
    <text evidence="10">The sequence shown here is derived from an EMBL/GenBank/DDBJ whole genome shotgun (WGS) entry which is preliminary data.</text>
</comment>
<dbReference type="GO" id="GO:0046872">
    <property type="term" value="F:metal ion binding"/>
    <property type="evidence" value="ECO:0007669"/>
    <property type="project" value="UniProtKB-KW"/>
</dbReference>
<evidence type="ECO:0000313" key="10">
    <source>
        <dbReference type="EMBL" id="OZY85160.1"/>
    </source>
</evidence>
<evidence type="ECO:0000256" key="3">
    <source>
        <dbReference type="ARBA" id="ARBA00023004"/>
    </source>
</evidence>
<keyword evidence="3 4" id="KW-0408">Iron</keyword>
<dbReference type="Gene3D" id="2.60.120.260">
    <property type="entry name" value="Galactose-binding domain-like"/>
    <property type="match status" value="1"/>
</dbReference>
<evidence type="ECO:0000313" key="11">
    <source>
        <dbReference type="Proteomes" id="UP000216101"/>
    </source>
</evidence>
<dbReference type="Pfam" id="PF22184">
    <property type="entry name" value="CBM_56"/>
    <property type="match status" value="1"/>
</dbReference>
<dbReference type="GO" id="GO:0020037">
    <property type="term" value="F:heme binding"/>
    <property type="evidence" value="ECO:0007669"/>
    <property type="project" value="InterPro"/>
</dbReference>
<dbReference type="Gene3D" id="1.10.760.10">
    <property type="entry name" value="Cytochrome c-like domain"/>
    <property type="match status" value="1"/>
</dbReference>
<keyword evidence="2 4" id="KW-0479">Metal-binding</keyword>
<feature type="domain" description="F5/8 type C" evidence="7">
    <location>
        <begin position="6"/>
        <end position="145"/>
    </location>
</feature>
<organism evidence="10 11">
    <name type="scientific">Cellvibrio mixtus</name>
    <dbReference type="NCBI Taxonomy" id="39650"/>
    <lineage>
        <taxon>Bacteria</taxon>
        <taxon>Pseudomonadati</taxon>
        <taxon>Pseudomonadota</taxon>
        <taxon>Gammaproteobacteria</taxon>
        <taxon>Cellvibrionales</taxon>
        <taxon>Cellvibrionaceae</taxon>
        <taxon>Cellvibrio</taxon>
    </lineage>
</organism>
<dbReference type="PROSITE" id="PS50022">
    <property type="entry name" value="FA58C_3"/>
    <property type="match status" value="1"/>
</dbReference>
<evidence type="ECO:0000256" key="1">
    <source>
        <dbReference type="ARBA" id="ARBA00022617"/>
    </source>
</evidence>
<dbReference type="InterPro" id="IPR051395">
    <property type="entry name" value="Cytochrome_c_Peroxidase/MauG"/>
</dbReference>